<dbReference type="PANTHER" id="PTHR21137">
    <property type="entry name" value="ODORANT RECEPTOR"/>
    <property type="match status" value="1"/>
</dbReference>
<comment type="similarity">
    <text evidence="10">Belongs to the insect chemoreceptor superfamily. Heteromeric odorant receptor channel (TC 1.A.69) family.</text>
</comment>
<comment type="caution">
    <text evidence="10">Lacks conserved residue(s) required for the propagation of feature annotation.</text>
</comment>
<keyword evidence="5 10" id="KW-0552">Olfaction</keyword>
<dbReference type="Pfam" id="PF02949">
    <property type="entry name" value="7tm_6"/>
    <property type="match status" value="1"/>
</dbReference>
<accession>A0A7M6UMS4</accession>
<proteinExistence type="inferred from homology"/>
<protein>
    <recommendedName>
        <fullName evidence="10">Odorant receptor</fullName>
    </recommendedName>
</protein>
<feature type="transmembrane region" description="Helical" evidence="10">
    <location>
        <begin position="272"/>
        <end position="292"/>
    </location>
</feature>
<dbReference type="GeneID" id="100463151"/>
<dbReference type="KEGG" id="nvi:100463151"/>
<evidence type="ECO:0000256" key="9">
    <source>
        <dbReference type="ARBA" id="ARBA00023224"/>
    </source>
</evidence>
<keyword evidence="3 10" id="KW-0716">Sensory transduction</keyword>
<keyword evidence="9 10" id="KW-0807">Transducer</keyword>
<comment type="subcellular location">
    <subcellularLocation>
        <location evidence="1 10">Cell membrane</location>
        <topology evidence="1 10">Multi-pass membrane protein</topology>
    </subcellularLocation>
</comment>
<dbReference type="PANTHER" id="PTHR21137:SF35">
    <property type="entry name" value="ODORANT RECEPTOR 19A-RELATED"/>
    <property type="match status" value="1"/>
</dbReference>
<dbReference type="AlphaFoldDB" id="A0A7M6UMS4"/>
<evidence type="ECO:0000256" key="3">
    <source>
        <dbReference type="ARBA" id="ARBA00022606"/>
    </source>
</evidence>
<dbReference type="InParanoid" id="A0A7M6UMS4"/>
<name>A0A7M6UMS4_NASVI</name>
<dbReference type="Proteomes" id="UP000002358">
    <property type="component" value="Chromosome 4"/>
</dbReference>
<evidence type="ECO:0000256" key="8">
    <source>
        <dbReference type="ARBA" id="ARBA00023170"/>
    </source>
</evidence>
<sequence>MPGAMSAETKNTFLSISSSHLIFLRLASFLPLRSKSFSHPLSLLLQLWDHWSVLAGNMMWSGYGIRMTLRGEMEIDFICEDIIMVGFTMRYILLATKRKKLCHLVESCEKLWDYLEIGEDALVRQFERRGYYYRNFMMLNLLLMCTLYIVTAHFATLPPLEANGTERRMLPFKFFMDVQEEPAYSIAFVSQSVVTYFICFMFVSTETVPLYLILMACGYLRSVRDRLLSIEGSDDDTSERGEVAFKFVAGCAHFHQQIMIFCEDIKHTMRTIFLFACFCPIYNLSITGIKLLENDEDKFKFIVILVYNFFQFFLCQWAPEYLIEESEDIAAAAYSASLQPQALSHREKINGILYFMMMRAQKPMQLTAGGFVRLSVETFGAMTKNAFSFFMVLRNFSS</sequence>
<evidence type="ECO:0000256" key="1">
    <source>
        <dbReference type="ARBA" id="ARBA00004651"/>
    </source>
</evidence>
<keyword evidence="8 10" id="KW-0675">Receptor</keyword>
<keyword evidence="4 10" id="KW-0812">Transmembrane</keyword>
<dbReference type="GO" id="GO:0007165">
    <property type="term" value="P:signal transduction"/>
    <property type="evidence" value="ECO:0007669"/>
    <property type="project" value="UniProtKB-KW"/>
</dbReference>
<dbReference type="RefSeq" id="NP_001177584.1">
    <property type="nucleotide sequence ID" value="NM_001190655.1"/>
</dbReference>
<evidence type="ECO:0000256" key="4">
    <source>
        <dbReference type="ARBA" id="ARBA00022692"/>
    </source>
</evidence>
<reference evidence="11" key="1">
    <citation type="submission" date="2021-01" db="UniProtKB">
        <authorList>
            <consortium name="EnsemblMetazoa"/>
        </authorList>
    </citation>
    <scope>IDENTIFICATION</scope>
</reference>
<feature type="transmembrane region" description="Helical" evidence="10">
    <location>
        <begin position="136"/>
        <end position="155"/>
    </location>
</feature>
<dbReference type="GO" id="GO:0005886">
    <property type="term" value="C:plasma membrane"/>
    <property type="evidence" value="ECO:0007669"/>
    <property type="project" value="UniProtKB-SubCell"/>
</dbReference>
<dbReference type="GO" id="GO:0005549">
    <property type="term" value="F:odorant binding"/>
    <property type="evidence" value="ECO:0007669"/>
    <property type="project" value="InterPro"/>
</dbReference>
<dbReference type="InterPro" id="IPR004117">
    <property type="entry name" value="7tm6_olfct_rcpt"/>
</dbReference>
<keyword evidence="2" id="KW-1003">Cell membrane</keyword>
<keyword evidence="12" id="KW-1185">Reference proteome</keyword>
<organism evidence="11 12">
    <name type="scientific">Nasonia vitripennis</name>
    <name type="common">Parasitic wasp</name>
    <dbReference type="NCBI Taxonomy" id="7425"/>
    <lineage>
        <taxon>Eukaryota</taxon>
        <taxon>Metazoa</taxon>
        <taxon>Ecdysozoa</taxon>
        <taxon>Arthropoda</taxon>
        <taxon>Hexapoda</taxon>
        <taxon>Insecta</taxon>
        <taxon>Pterygota</taxon>
        <taxon>Neoptera</taxon>
        <taxon>Endopterygota</taxon>
        <taxon>Hymenoptera</taxon>
        <taxon>Apocrita</taxon>
        <taxon>Proctotrupomorpha</taxon>
        <taxon>Chalcidoidea</taxon>
        <taxon>Pteromalidae</taxon>
        <taxon>Pteromalinae</taxon>
        <taxon>Nasonia</taxon>
    </lineage>
</organism>
<evidence type="ECO:0000256" key="7">
    <source>
        <dbReference type="ARBA" id="ARBA00023136"/>
    </source>
</evidence>
<dbReference type="GO" id="GO:0004984">
    <property type="term" value="F:olfactory receptor activity"/>
    <property type="evidence" value="ECO:0007669"/>
    <property type="project" value="InterPro"/>
</dbReference>
<evidence type="ECO:0000256" key="2">
    <source>
        <dbReference type="ARBA" id="ARBA00022475"/>
    </source>
</evidence>
<evidence type="ECO:0000256" key="10">
    <source>
        <dbReference type="RuleBase" id="RU351113"/>
    </source>
</evidence>
<keyword evidence="6 10" id="KW-1133">Transmembrane helix</keyword>
<evidence type="ECO:0000313" key="12">
    <source>
        <dbReference type="Proteomes" id="UP000002358"/>
    </source>
</evidence>
<dbReference type="SMR" id="A0A7M6UMS4"/>
<keyword evidence="7 10" id="KW-0472">Membrane</keyword>
<evidence type="ECO:0000256" key="5">
    <source>
        <dbReference type="ARBA" id="ARBA00022725"/>
    </source>
</evidence>
<evidence type="ECO:0000313" key="11">
    <source>
        <dbReference type="EnsemblMetazoa" id="NP_001177584"/>
    </source>
</evidence>
<evidence type="ECO:0000256" key="6">
    <source>
        <dbReference type="ARBA" id="ARBA00022989"/>
    </source>
</evidence>
<dbReference type="OrthoDB" id="8185860at2759"/>
<dbReference type="EnsemblMetazoa" id="NM_001190655">
    <property type="protein sequence ID" value="NP_001177584"/>
    <property type="gene ID" value="GeneID_100463151"/>
</dbReference>
<dbReference type="CTD" id="100463151"/>
<feature type="transmembrane region" description="Helical" evidence="10">
    <location>
        <begin position="194"/>
        <end position="220"/>
    </location>
</feature>